<dbReference type="Proteomes" id="UP001610432">
    <property type="component" value="Unassembled WGS sequence"/>
</dbReference>
<comment type="caution">
    <text evidence="1">The sequence shown here is derived from an EMBL/GenBank/DDBJ whole genome shotgun (WGS) entry which is preliminary data.</text>
</comment>
<dbReference type="RefSeq" id="XP_070882514.1">
    <property type="nucleotide sequence ID" value="XM_071030075.1"/>
</dbReference>
<dbReference type="EMBL" id="JBFXLQ010000050">
    <property type="protein sequence ID" value="KAL2863535.1"/>
    <property type="molecule type" value="Genomic_DNA"/>
</dbReference>
<evidence type="ECO:0000313" key="1">
    <source>
        <dbReference type="EMBL" id="KAL2863535.1"/>
    </source>
</evidence>
<reference evidence="1 2" key="1">
    <citation type="submission" date="2024-07" db="EMBL/GenBank/DDBJ databases">
        <title>Section-level genome sequencing and comparative genomics of Aspergillus sections Usti and Cavernicolus.</title>
        <authorList>
            <consortium name="Lawrence Berkeley National Laboratory"/>
            <person name="Nybo J.L."/>
            <person name="Vesth T.C."/>
            <person name="Theobald S."/>
            <person name="Frisvad J.C."/>
            <person name="Larsen T.O."/>
            <person name="Kjaerboelling I."/>
            <person name="Rothschild-Mancinelli K."/>
            <person name="Lyhne E.K."/>
            <person name="Kogle M.E."/>
            <person name="Barry K."/>
            <person name="Clum A."/>
            <person name="Na H."/>
            <person name="Ledsgaard L."/>
            <person name="Lin J."/>
            <person name="Lipzen A."/>
            <person name="Kuo A."/>
            <person name="Riley R."/>
            <person name="Mondo S."/>
            <person name="Labutti K."/>
            <person name="Haridas S."/>
            <person name="Pangalinan J."/>
            <person name="Salamov A.A."/>
            <person name="Simmons B.A."/>
            <person name="Magnuson J.K."/>
            <person name="Chen J."/>
            <person name="Drula E."/>
            <person name="Henrissat B."/>
            <person name="Wiebenga A."/>
            <person name="Lubbers R.J."/>
            <person name="Gomes A.C."/>
            <person name="Macurrencykelacurrency M.R."/>
            <person name="Stajich J."/>
            <person name="Grigoriev I.V."/>
            <person name="Mortensen U.H."/>
            <person name="De Vries R.P."/>
            <person name="Baker S.E."/>
            <person name="Andersen M.R."/>
        </authorList>
    </citation>
    <scope>NUCLEOTIDE SEQUENCE [LARGE SCALE GENOMIC DNA]</scope>
    <source>
        <strain evidence="1 2">CBS 449.75</strain>
    </source>
</reference>
<accession>A0ABR4LGD2</accession>
<keyword evidence="2" id="KW-1185">Reference proteome</keyword>
<evidence type="ECO:0008006" key="3">
    <source>
        <dbReference type="Google" id="ProtNLM"/>
    </source>
</evidence>
<dbReference type="GeneID" id="98145147"/>
<dbReference type="InterPro" id="IPR032675">
    <property type="entry name" value="LRR_dom_sf"/>
</dbReference>
<protein>
    <recommendedName>
        <fullName evidence="3">F-box domain-containing protein</fullName>
    </recommendedName>
</protein>
<organism evidence="1 2">
    <name type="scientific">Aspergillus lucknowensis</name>
    <dbReference type="NCBI Taxonomy" id="176173"/>
    <lineage>
        <taxon>Eukaryota</taxon>
        <taxon>Fungi</taxon>
        <taxon>Dikarya</taxon>
        <taxon>Ascomycota</taxon>
        <taxon>Pezizomycotina</taxon>
        <taxon>Eurotiomycetes</taxon>
        <taxon>Eurotiomycetidae</taxon>
        <taxon>Eurotiales</taxon>
        <taxon>Aspergillaceae</taxon>
        <taxon>Aspergillus</taxon>
        <taxon>Aspergillus subgen. Nidulantes</taxon>
    </lineage>
</organism>
<evidence type="ECO:0000313" key="2">
    <source>
        <dbReference type="Proteomes" id="UP001610432"/>
    </source>
</evidence>
<gene>
    <name evidence="1" type="ORF">BJX67DRAFT_363206</name>
</gene>
<proteinExistence type="predicted"/>
<sequence>MASAIESLPAEILNDVADILASDHLPSLHAFSLASRRCCSITNPHRFRKIHFSVAAEDRLQIDILHWERVLESANAFPFVRRLSVDGHLPSEEFNDPDDLLDLEVRDRPNKRRRSFSGEDEWTFKGAQYINVLQLTNNEPDPEDAKAMEAWKPLSQFLEKLSGLRDLFWLTSVQFPPCLLDVLHETLPKCRLHLKAFKLGSLRDEQSGPDDLNRHEYALATSPSLTSIMCTAQRNEGTAMRLAAGHAPNLNQVCLVYQGNQIAHGPDRFKDQPSTPSSLHSLSLYDPSPASLDAWSSHVSFSNLLALQIATVNDTTVLAKAAEYQFPSLKTLILRLRMVAYEESLQEAFRLDNDAATFLSNLPPLENLLIVSYYAKESLTAALQHHGPTLTRLGLIFINRGDPWRSQVTRELIDSIRAHCPNLQDLTLRIPRSGGNTKEVNVYRSLGKLTRLKHITLELDCTAFKFPARRTTTQDGPDPKHVLVNLAVDESLVRAILAIITDSSLSSLRSLKVYTEYGRMPLDLERFARVMKSIWEAYRVADGWFVYKRDGWKKKCHESLERKLILNKHSRYETHFRDLWPVKGRNWMEDWGSFPLEGVGDGPSG</sequence>
<dbReference type="Gene3D" id="3.80.10.10">
    <property type="entry name" value="Ribonuclease Inhibitor"/>
    <property type="match status" value="1"/>
</dbReference>
<dbReference type="SUPFAM" id="SSF52047">
    <property type="entry name" value="RNI-like"/>
    <property type="match status" value="1"/>
</dbReference>
<name>A0ABR4LGD2_9EURO</name>